<keyword evidence="1" id="KW-0732">Signal</keyword>
<reference evidence="2 3" key="1">
    <citation type="submission" date="2019-04" db="EMBL/GenBank/DDBJ databases">
        <title>Annotation for the trematode Fasciola gigantica.</title>
        <authorList>
            <person name="Choi Y.-J."/>
        </authorList>
    </citation>
    <scope>NUCLEOTIDE SEQUENCE [LARGE SCALE GENOMIC DNA]</scope>
    <source>
        <strain evidence="2">Uganda_cow_1</strain>
    </source>
</reference>
<dbReference type="OrthoDB" id="6137362at2759"/>
<name>A0A504YRT6_FASGI</name>
<protein>
    <recommendedName>
        <fullName evidence="4">Neurotransmitter-gated ion-channel ligand-binding domain-containing protein</fullName>
    </recommendedName>
</protein>
<organism evidence="2 3">
    <name type="scientific">Fasciola gigantica</name>
    <name type="common">Giant liver fluke</name>
    <dbReference type="NCBI Taxonomy" id="46835"/>
    <lineage>
        <taxon>Eukaryota</taxon>
        <taxon>Metazoa</taxon>
        <taxon>Spiralia</taxon>
        <taxon>Lophotrochozoa</taxon>
        <taxon>Platyhelminthes</taxon>
        <taxon>Trematoda</taxon>
        <taxon>Digenea</taxon>
        <taxon>Plagiorchiida</taxon>
        <taxon>Echinostomata</taxon>
        <taxon>Echinostomatoidea</taxon>
        <taxon>Fasciolidae</taxon>
        <taxon>Fasciola</taxon>
    </lineage>
</organism>
<comment type="caution">
    <text evidence="2">The sequence shown here is derived from an EMBL/GenBank/DDBJ whole genome shotgun (WGS) entry which is preliminary data.</text>
</comment>
<gene>
    <name evidence="2" type="ORF">FGIG_03227</name>
</gene>
<dbReference type="SUPFAM" id="SSF63712">
    <property type="entry name" value="Nicotinic receptor ligand binding domain-like"/>
    <property type="match status" value="1"/>
</dbReference>
<dbReference type="AlphaFoldDB" id="A0A504YRT6"/>
<proteinExistence type="predicted"/>
<dbReference type="Gene3D" id="2.70.170.10">
    <property type="entry name" value="Neurotransmitter-gated ion-channel ligand-binding domain"/>
    <property type="match status" value="1"/>
</dbReference>
<dbReference type="InterPro" id="IPR036734">
    <property type="entry name" value="Neur_chan_lig-bd_sf"/>
</dbReference>
<dbReference type="STRING" id="46835.A0A504YRT6"/>
<evidence type="ECO:0000313" key="2">
    <source>
        <dbReference type="EMBL" id="TPP62896.1"/>
    </source>
</evidence>
<keyword evidence="3" id="KW-1185">Reference proteome</keyword>
<dbReference type="EMBL" id="SUNJ01006329">
    <property type="protein sequence ID" value="TPP62896.1"/>
    <property type="molecule type" value="Genomic_DNA"/>
</dbReference>
<accession>A0A504YRT6</accession>
<sequence>MFVKNSVIDLPFFRARTYVLLHLLLSSYSVGATQVEANATSPRDQHSFQVSNVSKTRTTNDGTFVDFVIPDEQRLLQHILKDYDPASRPTYVASNSVNVGFQMTLVQINQLVRSHHR</sequence>
<dbReference type="GO" id="GO:0016020">
    <property type="term" value="C:membrane"/>
    <property type="evidence" value="ECO:0007669"/>
    <property type="project" value="InterPro"/>
</dbReference>
<feature type="signal peptide" evidence="1">
    <location>
        <begin position="1"/>
        <end position="32"/>
    </location>
</feature>
<evidence type="ECO:0008006" key="4">
    <source>
        <dbReference type="Google" id="ProtNLM"/>
    </source>
</evidence>
<dbReference type="GO" id="GO:0005230">
    <property type="term" value="F:extracellular ligand-gated monoatomic ion channel activity"/>
    <property type="evidence" value="ECO:0007669"/>
    <property type="project" value="InterPro"/>
</dbReference>
<evidence type="ECO:0000313" key="3">
    <source>
        <dbReference type="Proteomes" id="UP000316759"/>
    </source>
</evidence>
<feature type="chain" id="PRO_5021470119" description="Neurotransmitter-gated ion-channel ligand-binding domain-containing protein" evidence="1">
    <location>
        <begin position="33"/>
        <end position="117"/>
    </location>
</feature>
<evidence type="ECO:0000256" key="1">
    <source>
        <dbReference type="SAM" id="SignalP"/>
    </source>
</evidence>
<dbReference type="Proteomes" id="UP000316759">
    <property type="component" value="Unassembled WGS sequence"/>
</dbReference>